<accession>A0AAW1DI26</accession>
<dbReference type="PANTHER" id="PTHR13071:SF4">
    <property type="entry name" value="SMALL RIBOSOMAL SUBUNIT PROTEIN MS22"/>
    <property type="match status" value="1"/>
</dbReference>
<sequence length="334" mass="39336">MRFLISKRNHFSSVILLKSFRSSGTRCYCNESVKDEPKASLFFQERVQELLNQLTGRDLEKIYHKRRYGKKPQVPEYRFMSSEELNEAIENAKIRAEIKLQMPPVIPARKEIDHVLATDDKLKGYTESKFVFTDTTYGKNDRNRVIVVREPDGTLRKANWEERNRMNEIFFPVPGRKLTVPKMFNPEFLKDLLARKEYIFILDRACLQFEPDDPEYIRVTKTVYSHINEESDFNILRSTRHFGPLVFYLALNRNIDNLLLENLETDRLVDAVWAIELFNIINPDMKCSSIYEKGKELDFIKVFIDQNAINKGKLELVYNKCKDMLKSNKVEAVN</sequence>
<dbReference type="Pfam" id="PF10245">
    <property type="entry name" value="MRP-S22"/>
    <property type="match status" value="1"/>
</dbReference>
<evidence type="ECO:0008006" key="3">
    <source>
        <dbReference type="Google" id="ProtNLM"/>
    </source>
</evidence>
<dbReference type="EMBL" id="JAPXFL010000002">
    <property type="protein sequence ID" value="KAK9510478.1"/>
    <property type="molecule type" value="Genomic_DNA"/>
</dbReference>
<protein>
    <recommendedName>
        <fullName evidence="3">28S ribosomal protein S22, mitochondrial</fullName>
    </recommendedName>
</protein>
<comment type="caution">
    <text evidence="1">The sequence shown here is derived from an EMBL/GenBank/DDBJ whole genome shotgun (WGS) entry which is preliminary data.</text>
</comment>
<evidence type="ECO:0000313" key="2">
    <source>
        <dbReference type="Proteomes" id="UP001461498"/>
    </source>
</evidence>
<name>A0AAW1DI26_9HEMI</name>
<keyword evidence="2" id="KW-1185">Reference proteome</keyword>
<dbReference type="GO" id="GO:0003735">
    <property type="term" value="F:structural constituent of ribosome"/>
    <property type="evidence" value="ECO:0007669"/>
    <property type="project" value="TreeGrafter"/>
</dbReference>
<dbReference type="InterPro" id="IPR019374">
    <property type="entry name" value="Ribosomal_mS22"/>
</dbReference>
<proteinExistence type="predicted"/>
<reference evidence="1 2" key="1">
    <citation type="submission" date="2022-12" db="EMBL/GenBank/DDBJ databases">
        <title>Chromosome-level genome assembly of true bugs.</title>
        <authorList>
            <person name="Ma L."/>
            <person name="Li H."/>
        </authorList>
    </citation>
    <scope>NUCLEOTIDE SEQUENCE [LARGE SCALE GENOMIC DNA]</scope>
    <source>
        <strain evidence="1">Lab_2022b</strain>
    </source>
</reference>
<dbReference type="AlphaFoldDB" id="A0AAW1DI26"/>
<evidence type="ECO:0000313" key="1">
    <source>
        <dbReference type="EMBL" id="KAK9510478.1"/>
    </source>
</evidence>
<dbReference type="PANTHER" id="PTHR13071">
    <property type="entry name" value="MITOCHONDRIAL 28S RIBOSOMAL PROTEIN S22"/>
    <property type="match status" value="1"/>
</dbReference>
<gene>
    <name evidence="1" type="ORF">O3M35_005258</name>
</gene>
<dbReference type="GO" id="GO:0005763">
    <property type="term" value="C:mitochondrial small ribosomal subunit"/>
    <property type="evidence" value="ECO:0007669"/>
    <property type="project" value="TreeGrafter"/>
</dbReference>
<organism evidence="1 2">
    <name type="scientific">Rhynocoris fuscipes</name>
    <dbReference type="NCBI Taxonomy" id="488301"/>
    <lineage>
        <taxon>Eukaryota</taxon>
        <taxon>Metazoa</taxon>
        <taxon>Ecdysozoa</taxon>
        <taxon>Arthropoda</taxon>
        <taxon>Hexapoda</taxon>
        <taxon>Insecta</taxon>
        <taxon>Pterygota</taxon>
        <taxon>Neoptera</taxon>
        <taxon>Paraneoptera</taxon>
        <taxon>Hemiptera</taxon>
        <taxon>Heteroptera</taxon>
        <taxon>Panheteroptera</taxon>
        <taxon>Cimicomorpha</taxon>
        <taxon>Reduviidae</taxon>
        <taxon>Harpactorinae</taxon>
        <taxon>Harpactorini</taxon>
        <taxon>Rhynocoris</taxon>
    </lineage>
</organism>
<dbReference type="Proteomes" id="UP001461498">
    <property type="component" value="Unassembled WGS sequence"/>
</dbReference>